<protein>
    <submittedName>
        <fullName evidence="2">Serine hydrolase domain-containing protein</fullName>
        <ecNumber evidence="2">3.-.-.-</ecNumber>
    </submittedName>
</protein>
<dbReference type="InterPro" id="IPR001466">
    <property type="entry name" value="Beta-lactam-related"/>
</dbReference>
<keyword evidence="2" id="KW-0378">Hydrolase</keyword>
<proteinExistence type="predicted"/>
<sequence>MTAEFFAQLCEVGERARIATDTPGLALAYASGSGQTWFAGLGVADVATGTPIDAGTVFRWCSLTKLLVAETVIGLAAGDSSLLDTPVTRILTGLREPFTGVTVQMLLDHTSGIEGEWPVSLAEFGNGRDALERFVRAAGELRAFAPPGELFGYCNPGYWLLGAVIEKLTGTDVEDALRASIVQPTSLATLFTEGQRREREGEPAQFWAGGKPANVATPYICAAAGPHPNGWDRMPRARVASGGAWGSVGDAIRFGLAMVERPESAWHLRAGRAVQTGEPGGYQGLGWRMQRRVRGTSFGHSGSYDGYVTQLQIFPRSETHGEGGVLAIFANSDSGAGVRSAVLNFALERLHGEVVHPQVQPAPAPSDFAGSYGFPEIGSIELEFSSGVAAGGELTVRASGEPGRGFRVAAAEGHGRLYRVAEGPFAGQALELLPLGDGPGRAIRLGGRLGGRLEARAGGHAEAGLAAQLGEDHG</sequence>
<dbReference type="PANTHER" id="PTHR46825">
    <property type="entry name" value="D-ALANYL-D-ALANINE-CARBOXYPEPTIDASE/ENDOPEPTIDASE AMPH"/>
    <property type="match status" value="1"/>
</dbReference>
<dbReference type="RefSeq" id="WP_343957055.1">
    <property type="nucleotide sequence ID" value="NZ_BAAAKZ010000001.1"/>
</dbReference>
<dbReference type="SUPFAM" id="SSF56601">
    <property type="entry name" value="beta-lactamase/transpeptidase-like"/>
    <property type="match status" value="1"/>
</dbReference>
<evidence type="ECO:0000259" key="1">
    <source>
        <dbReference type="Pfam" id="PF00144"/>
    </source>
</evidence>
<name>A0ABW3TLN7_9MICO</name>
<organism evidence="2 3">
    <name type="scientific">Leucobacter albus</name>
    <dbReference type="NCBI Taxonomy" id="272210"/>
    <lineage>
        <taxon>Bacteria</taxon>
        <taxon>Bacillati</taxon>
        <taxon>Actinomycetota</taxon>
        <taxon>Actinomycetes</taxon>
        <taxon>Micrococcales</taxon>
        <taxon>Microbacteriaceae</taxon>
        <taxon>Leucobacter</taxon>
    </lineage>
</organism>
<evidence type="ECO:0000313" key="3">
    <source>
        <dbReference type="Proteomes" id="UP001597181"/>
    </source>
</evidence>
<dbReference type="InterPro" id="IPR012338">
    <property type="entry name" value="Beta-lactam/transpept-like"/>
</dbReference>
<feature type="domain" description="Beta-lactamase-related" evidence="1">
    <location>
        <begin position="20"/>
        <end position="336"/>
    </location>
</feature>
<dbReference type="EMBL" id="JBHTLY010000002">
    <property type="protein sequence ID" value="MFD1201129.1"/>
    <property type="molecule type" value="Genomic_DNA"/>
</dbReference>
<keyword evidence="3" id="KW-1185">Reference proteome</keyword>
<reference evidence="3" key="1">
    <citation type="journal article" date="2019" name="Int. J. Syst. Evol. Microbiol.">
        <title>The Global Catalogue of Microorganisms (GCM) 10K type strain sequencing project: providing services to taxonomists for standard genome sequencing and annotation.</title>
        <authorList>
            <consortium name="The Broad Institute Genomics Platform"/>
            <consortium name="The Broad Institute Genome Sequencing Center for Infectious Disease"/>
            <person name="Wu L."/>
            <person name="Ma J."/>
        </authorList>
    </citation>
    <scope>NUCLEOTIDE SEQUENCE [LARGE SCALE GENOMIC DNA]</scope>
    <source>
        <strain evidence="3">CCUG 50213</strain>
    </source>
</reference>
<dbReference type="GO" id="GO:0016787">
    <property type="term" value="F:hydrolase activity"/>
    <property type="evidence" value="ECO:0007669"/>
    <property type="project" value="UniProtKB-KW"/>
</dbReference>
<dbReference type="Pfam" id="PF00144">
    <property type="entry name" value="Beta-lactamase"/>
    <property type="match status" value="1"/>
</dbReference>
<dbReference type="Proteomes" id="UP001597181">
    <property type="component" value="Unassembled WGS sequence"/>
</dbReference>
<dbReference type="Gene3D" id="3.40.710.10">
    <property type="entry name" value="DD-peptidase/beta-lactamase superfamily"/>
    <property type="match status" value="1"/>
</dbReference>
<gene>
    <name evidence="2" type="ORF">ACFQ3U_04390</name>
</gene>
<evidence type="ECO:0000313" key="2">
    <source>
        <dbReference type="EMBL" id="MFD1201129.1"/>
    </source>
</evidence>
<accession>A0ABW3TLN7</accession>
<dbReference type="PANTHER" id="PTHR46825:SF9">
    <property type="entry name" value="BETA-LACTAMASE-RELATED DOMAIN-CONTAINING PROTEIN"/>
    <property type="match status" value="1"/>
</dbReference>
<dbReference type="InterPro" id="IPR050491">
    <property type="entry name" value="AmpC-like"/>
</dbReference>
<dbReference type="EC" id="3.-.-.-" evidence="2"/>
<comment type="caution">
    <text evidence="2">The sequence shown here is derived from an EMBL/GenBank/DDBJ whole genome shotgun (WGS) entry which is preliminary data.</text>
</comment>